<organism evidence="2 3">
    <name type="scientific">Streptomyces camelliae</name>
    <dbReference type="NCBI Taxonomy" id="3004093"/>
    <lineage>
        <taxon>Bacteria</taxon>
        <taxon>Bacillati</taxon>
        <taxon>Actinomycetota</taxon>
        <taxon>Actinomycetes</taxon>
        <taxon>Kitasatosporales</taxon>
        <taxon>Streptomycetaceae</taxon>
        <taxon>Streptomyces</taxon>
    </lineage>
</organism>
<dbReference type="RefSeq" id="WP_270085830.1">
    <property type="nucleotide sequence ID" value="NZ_CP115300.1"/>
</dbReference>
<dbReference type="InterPro" id="IPR050855">
    <property type="entry name" value="NDM-1-like"/>
</dbReference>
<feature type="domain" description="Metallo-beta-lactamase" evidence="1">
    <location>
        <begin position="46"/>
        <end position="246"/>
    </location>
</feature>
<dbReference type="InterPro" id="IPR036866">
    <property type="entry name" value="RibonucZ/Hydroxyglut_hydro"/>
</dbReference>
<keyword evidence="3" id="KW-1185">Reference proteome</keyword>
<evidence type="ECO:0000313" key="2">
    <source>
        <dbReference type="EMBL" id="WBO68598.1"/>
    </source>
</evidence>
<proteinExistence type="predicted"/>
<dbReference type="Proteomes" id="UP001212326">
    <property type="component" value="Chromosome"/>
</dbReference>
<dbReference type="SMART" id="SM00849">
    <property type="entry name" value="Lactamase_B"/>
    <property type="match status" value="1"/>
</dbReference>
<dbReference type="Gene3D" id="3.60.15.10">
    <property type="entry name" value="Ribonuclease Z/Hydroxyacylglutathione hydrolase-like"/>
    <property type="match status" value="1"/>
</dbReference>
<dbReference type="SUPFAM" id="SSF56281">
    <property type="entry name" value="Metallo-hydrolase/oxidoreductase"/>
    <property type="match status" value="1"/>
</dbReference>
<protein>
    <submittedName>
        <fullName evidence="2">MBL fold metallo-hydrolase</fullName>
    </submittedName>
</protein>
<dbReference type="Pfam" id="PF00753">
    <property type="entry name" value="Lactamase_B"/>
    <property type="match status" value="1"/>
</dbReference>
<dbReference type="PANTHER" id="PTHR42951:SF4">
    <property type="entry name" value="ACYL-COENZYME A THIOESTERASE MBLAC2"/>
    <property type="match status" value="1"/>
</dbReference>
<name>A0ABY7PJA8_9ACTN</name>
<evidence type="ECO:0000259" key="1">
    <source>
        <dbReference type="SMART" id="SM00849"/>
    </source>
</evidence>
<dbReference type="EMBL" id="CP115300">
    <property type="protein sequence ID" value="WBO68598.1"/>
    <property type="molecule type" value="Genomic_DNA"/>
</dbReference>
<evidence type="ECO:0000313" key="3">
    <source>
        <dbReference type="Proteomes" id="UP001212326"/>
    </source>
</evidence>
<accession>A0ABY7PJA8</accession>
<dbReference type="PANTHER" id="PTHR42951">
    <property type="entry name" value="METALLO-BETA-LACTAMASE DOMAIN-CONTAINING"/>
    <property type="match status" value="1"/>
</dbReference>
<reference evidence="2 3" key="1">
    <citation type="submission" date="2022-12" db="EMBL/GenBank/DDBJ databases">
        <authorList>
            <person name="Mo P."/>
        </authorList>
    </citation>
    <scope>NUCLEOTIDE SEQUENCE [LARGE SCALE GENOMIC DNA]</scope>
    <source>
        <strain evidence="2 3">HUAS 2-6</strain>
    </source>
</reference>
<gene>
    <name evidence="2" type="ORF">O1G22_40220</name>
</gene>
<sequence>MTAARGTAREHAAVADLPESGHWYELHEVDDGVVRITEPQVDKLLRANLWWLRGTDRDIVVDAGLGVASLRREIPRLFERDPLVILTHSHLDHVGGAHEFRERAAHSAAVEVLAAGVPASLYGAELYAKLGIDAAGEPVPDLLINALPHPAYDPRTYHPGPITVTHPLQEGDTVDAGGRTLTVLHLPGHTPGCIGLLEERTGALYSGDVIYNGDLIDDLPESDPPTYRRSLRRLAGLDVSVVHPGHGRSFGPQRLRELTRGYLSGTAS</sequence>
<dbReference type="InterPro" id="IPR001279">
    <property type="entry name" value="Metallo-B-lactamas"/>
</dbReference>